<accession>A0A7J0E7Q2</accession>
<sequence length="42" mass="4535">MNLVFEDLVDMREFEDESPGVKVLGAEAEATSNSVEAIDGYG</sequence>
<evidence type="ECO:0000313" key="2">
    <source>
        <dbReference type="Proteomes" id="UP000585474"/>
    </source>
</evidence>
<evidence type="ECO:0000313" key="1">
    <source>
        <dbReference type="EMBL" id="GFY82504.1"/>
    </source>
</evidence>
<reference evidence="1 2" key="1">
    <citation type="submission" date="2019-07" db="EMBL/GenBank/DDBJ databases">
        <title>De Novo Assembly of kiwifruit Actinidia rufa.</title>
        <authorList>
            <person name="Sugita-Konishi S."/>
            <person name="Sato K."/>
            <person name="Mori E."/>
            <person name="Abe Y."/>
            <person name="Kisaki G."/>
            <person name="Hamano K."/>
            <person name="Suezawa K."/>
            <person name="Otani M."/>
            <person name="Fukuda T."/>
            <person name="Manabe T."/>
            <person name="Gomi K."/>
            <person name="Tabuchi M."/>
            <person name="Akimitsu K."/>
            <person name="Kataoka I."/>
        </authorList>
    </citation>
    <scope>NUCLEOTIDE SEQUENCE [LARGE SCALE GENOMIC DNA]</scope>
    <source>
        <strain evidence="2">cv. Fuchu</strain>
    </source>
</reference>
<gene>
    <name evidence="1" type="ORF">Acr_02g0007440</name>
</gene>
<dbReference type="EMBL" id="BJWL01000002">
    <property type="protein sequence ID" value="GFY82504.1"/>
    <property type="molecule type" value="Genomic_DNA"/>
</dbReference>
<dbReference type="GO" id="GO:0016787">
    <property type="term" value="F:hydrolase activity"/>
    <property type="evidence" value="ECO:0007669"/>
    <property type="project" value="UniProtKB-KW"/>
</dbReference>
<name>A0A7J0E7Q2_9ERIC</name>
<dbReference type="AlphaFoldDB" id="A0A7J0E7Q2"/>
<protein>
    <submittedName>
        <fullName evidence="1">Ubiquitin carboxyl-terminal hydrolase family protein</fullName>
    </submittedName>
</protein>
<dbReference type="Proteomes" id="UP000585474">
    <property type="component" value="Unassembled WGS sequence"/>
</dbReference>
<keyword evidence="1" id="KW-0378">Hydrolase</keyword>
<proteinExistence type="predicted"/>
<comment type="caution">
    <text evidence="1">The sequence shown here is derived from an EMBL/GenBank/DDBJ whole genome shotgun (WGS) entry which is preliminary data.</text>
</comment>
<keyword evidence="2" id="KW-1185">Reference proteome</keyword>
<organism evidence="1 2">
    <name type="scientific">Actinidia rufa</name>
    <dbReference type="NCBI Taxonomy" id="165716"/>
    <lineage>
        <taxon>Eukaryota</taxon>
        <taxon>Viridiplantae</taxon>
        <taxon>Streptophyta</taxon>
        <taxon>Embryophyta</taxon>
        <taxon>Tracheophyta</taxon>
        <taxon>Spermatophyta</taxon>
        <taxon>Magnoliopsida</taxon>
        <taxon>eudicotyledons</taxon>
        <taxon>Gunneridae</taxon>
        <taxon>Pentapetalae</taxon>
        <taxon>asterids</taxon>
        <taxon>Ericales</taxon>
        <taxon>Actinidiaceae</taxon>
        <taxon>Actinidia</taxon>
    </lineage>
</organism>